<sequence>MDSSRNEKIYRRSNKASRILQLIFYVLVIFSVVCPTDEVLIYLTMVCLIIAFIVLILPFCVGYLKKEE</sequence>
<feature type="transmembrane region" description="Helical" evidence="1">
    <location>
        <begin position="39"/>
        <end position="64"/>
    </location>
</feature>
<feature type="transmembrane region" description="Helical" evidence="1">
    <location>
        <begin position="16"/>
        <end position="33"/>
    </location>
</feature>
<evidence type="ECO:0000256" key="1">
    <source>
        <dbReference type="SAM" id="Phobius"/>
    </source>
</evidence>
<dbReference type="Proteomes" id="UP000288388">
    <property type="component" value="Unassembled WGS sequence"/>
</dbReference>
<dbReference type="RefSeq" id="WP_127978696.1">
    <property type="nucleotide sequence ID" value="NZ_JAEMPA010000153.1"/>
</dbReference>
<keyword evidence="1" id="KW-0472">Membrane</keyword>
<dbReference type="EMBL" id="RYZS01000001">
    <property type="protein sequence ID" value="RVU94676.1"/>
    <property type="molecule type" value="Genomic_DNA"/>
</dbReference>
<reference evidence="2 3" key="1">
    <citation type="submission" date="2018-12" db="EMBL/GenBank/DDBJ databases">
        <title>A novel vanA-carrying plasmid in a clinical isolate of Enterococcus avium.</title>
        <authorList>
            <person name="Bernasconi O.J."/>
            <person name="Luzzaro F."/>
            <person name="Endimiani A."/>
        </authorList>
    </citation>
    <scope>NUCLEOTIDE SEQUENCE [LARGE SCALE GENOMIC DNA]</scope>
    <source>
        <strain evidence="2 3">LC0559/18</strain>
    </source>
</reference>
<protein>
    <submittedName>
        <fullName evidence="2">Uncharacterized protein</fullName>
    </submittedName>
</protein>
<accession>A0A437UM48</accession>
<proteinExistence type="predicted"/>
<evidence type="ECO:0000313" key="3">
    <source>
        <dbReference type="Proteomes" id="UP000288388"/>
    </source>
</evidence>
<keyword evidence="1" id="KW-0812">Transmembrane</keyword>
<name>A0A437UM48_ENTAV</name>
<keyword evidence="1" id="KW-1133">Transmembrane helix</keyword>
<comment type="caution">
    <text evidence="2">The sequence shown here is derived from an EMBL/GenBank/DDBJ whole genome shotgun (WGS) entry which is preliminary data.</text>
</comment>
<evidence type="ECO:0000313" key="2">
    <source>
        <dbReference type="EMBL" id="RVU94676.1"/>
    </source>
</evidence>
<organism evidence="2 3">
    <name type="scientific">Enterococcus avium</name>
    <name type="common">Streptococcus avium</name>
    <dbReference type="NCBI Taxonomy" id="33945"/>
    <lineage>
        <taxon>Bacteria</taxon>
        <taxon>Bacillati</taxon>
        <taxon>Bacillota</taxon>
        <taxon>Bacilli</taxon>
        <taxon>Lactobacillales</taxon>
        <taxon>Enterococcaceae</taxon>
        <taxon>Enterococcus</taxon>
    </lineage>
</organism>
<gene>
    <name evidence="2" type="ORF">EK398_07330</name>
</gene>
<dbReference type="AlphaFoldDB" id="A0A437UM48"/>